<protein>
    <submittedName>
        <fullName evidence="1">Uncharacterized protein</fullName>
    </submittedName>
</protein>
<dbReference type="Pfam" id="PF19457">
    <property type="entry name" value="DUF5994"/>
    <property type="match status" value="1"/>
</dbReference>
<gene>
    <name evidence="1" type="ORF">MSEO_06860</name>
</gene>
<sequence length="138" mass="15453">MDGAWWPKSLDLSSELPDLLAVFGLWIGTVRRVVYDPSVWLPAPTRIRRHDEMVSLNPYRLIFSDTIYLMGTHSRDAVLFVLAPSSSTEDACRLMSEVHTSAEPMNAGDLRQLVRRCASELGSPEQSAPLDPHETSWG</sequence>
<dbReference type="InterPro" id="IPR046036">
    <property type="entry name" value="DUF5994"/>
</dbReference>
<dbReference type="EMBL" id="AP022582">
    <property type="protein sequence ID" value="BBY00187.1"/>
    <property type="molecule type" value="Genomic_DNA"/>
</dbReference>
<keyword evidence="2" id="KW-1185">Reference proteome</keyword>
<proteinExistence type="predicted"/>
<accession>A0A7I7NU35</accession>
<evidence type="ECO:0000313" key="2">
    <source>
        <dbReference type="Proteomes" id="UP000466632"/>
    </source>
</evidence>
<evidence type="ECO:0000313" key="1">
    <source>
        <dbReference type="EMBL" id="BBY00187.1"/>
    </source>
</evidence>
<reference evidence="1 2" key="1">
    <citation type="journal article" date="2019" name="Emerg. Microbes Infect.">
        <title>Comprehensive subspecies identification of 175 nontuberculous mycobacteria species based on 7547 genomic profiles.</title>
        <authorList>
            <person name="Matsumoto Y."/>
            <person name="Kinjo T."/>
            <person name="Motooka D."/>
            <person name="Nabeya D."/>
            <person name="Jung N."/>
            <person name="Uechi K."/>
            <person name="Horii T."/>
            <person name="Iida T."/>
            <person name="Fujita J."/>
            <person name="Nakamura S."/>
        </authorList>
    </citation>
    <scope>NUCLEOTIDE SEQUENCE [LARGE SCALE GENOMIC DNA]</scope>
    <source>
        <strain evidence="1 2">JCM 16018</strain>
    </source>
</reference>
<dbReference type="AlphaFoldDB" id="A0A7I7NU35"/>
<organism evidence="1 2">
    <name type="scientific">Mycobacterium seoulense</name>
    <dbReference type="NCBI Taxonomy" id="386911"/>
    <lineage>
        <taxon>Bacteria</taxon>
        <taxon>Bacillati</taxon>
        <taxon>Actinomycetota</taxon>
        <taxon>Actinomycetes</taxon>
        <taxon>Mycobacteriales</taxon>
        <taxon>Mycobacteriaceae</taxon>
        <taxon>Mycobacterium</taxon>
    </lineage>
</organism>
<dbReference type="KEGG" id="mseo:MSEO_06860"/>
<name>A0A7I7NU35_9MYCO</name>
<dbReference type="Proteomes" id="UP000466632">
    <property type="component" value="Chromosome"/>
</dbReference>